<keyword evidence="2" id="KW-1185">Reference proteome</keyword>
<gene>
    <name evidence="1" type="ORF">KY290_008137</name>
</gene>
<name>A0ABQ7W7K2_SOLTU</name>
<accession>A0ABQ7W7K2</accession>
<comment type="caution">
    <text evidence="1">The sequence shown here is derived from an EMBL/GenBank/DDBJ whole genome shotgun (WGS) entry which is preliminary data.</text>
</comment>
<reference evidence="1 2" key="1">
    <citation type="journal article" date="2021" name="bioRxiv">
        <title>Chromosome-scale and haplotype-resolved genome assembly of a tetraploid potato cultivar.</title>
        <authorList>
            <person name="Sun H."/>
            <person name="Jiao W.-B."/>
            <person name="Krause K."/>
            <person name="Campoy J.A."/>
            <person name="Goel M."/>
            <person name="Folz-Donahue K."/>
            <person name="Kukat C."/>
            <person name="Huettel B."/>
            <person name="Schneeberger K."/>
        </authorList>
    </citation>
    <scope>NUCLEOTIDE SEQUENCE [LARGE SCALE GENOMIC DNA]</scope>
    <source>
        <strain evidence="1">SolTubOtavaFocal</strain>
        <tissue evidence="1">Leaves</tissue>
    </source>
</reference>
<evidence type="ECO:0000313" key="2">
    <source>
        <dbReference type="Proteomes" id="UP000826656"/>
    </source>
</evidence>
<dbReference type="Proteomes" id="UP000826656">
    <property type="component" value="Unassembled WGS sequence"/>
</dbReference>
<sequence>MFNHLSGNSLNDGWSYERLKDVPSNNSWAAYGPDVRVFIDHLLVGMDMNCLNDNEVDNFRMKYVVVVLEKILTP</sequence>
<protein>
    <submittedName>
        <fullName evidence="1">Uncharacterized protein</fullName>
    </submittedName>
</protein>
<organism evidence="1 2">
    <name type="scientific">Solanum tuberosum</name>
    <name type="common">Potato</name>
    <dbReference type="NCBI Taxonomy" id="4113"/>
    <lineage>
        <taxon>Eukaryota</taxon>
        <taxon>Viridiplantae</taxon>
        <taxon>Streptophyta</taxon>
        <taxon>Embryophyta</taxon>
        <taxon>Tracheophyta</taxon>
        <taxon>Spermatophyta</taxon>
        <taxon>Magnoliopsida</taxon>
        <taxon>eudicotyledons</taxon>
        <taxon>Gunneridae</taxon>
        <taxon>Pentapetalae</taxon>
        <taxon>asterids</taxon>
        <taxon>lamiids</taxon>
        <taxon>Solanales</taxon>
        <taxon>Solanaceae</taxon>
        <taxon>Solanoideae</taxon>
        <taxon>Solaneae</taxon>
        <taxon>Solanum</taxon>
    </lineage>
</organism>
<evidence type="ECO:0000313" key="1">
    <source>
        <dbReference type="EMBL" id="KAH0776726.1"/>
    </source>
</evidence>
<proteinExistence type="predicted"/>
<dbReference type="EMBL" id="JAIVGD010000003">
    <property type="protein sequence ID" value="KAH0776726.1"/>
    <property type="molecule type" value="Genomic_DNA"/>
</dbReference>